<proteinExistence type="predicted"/>
<protein>
    <recommendedName>
        <fullName evidence="4">DUF5007 domain-containing protein</fullName>
    </recommendedName>
</protein>
<comment type="caution">
    <text evidence="2">The sequence shown here is derived from an EMBL/GenBank/DDBJ whole genome shotgun (WGS) entry which is preliminary data.</text>
</comment>
<evidence type="ECO:0000256" key="1">
    <source>
        <dbReference type="SAM" id="SignalP"/>
    </source>
</evidence>
<feature type="chain" id="PRO_5045694066" description="DUF5007 domain-containing protein" evidence="1">
    <location>
        <begin position="23"/>
        <end position="330"/>
    </location>
</feature>
<dbReference type="PROSITE" id="PS51257">
    <property type="entry name" value="PROKAR_LIPOPROTEIN"/>
    <property type="match status" value="1"/>
</dbReference>
<evidence type="ECO:0008006" key="4">
    <source>
        <dbReference type="Google" id="ProtNLM"/>
    </source>
</evidence>
<dbReference type="Proteomes" id="UP001597361">
    <property type="component" value="Unassembled WGS sequence"/>
</dbReference>
<gene>
    <name evidence="2" type="ORF">ACFSKL_09410</name>
</gene>
<accession>A0ABW4VP03</accession>
<feature type="signal peptide" evidence="1">
    <location>
        <begin position="1"/>
        <end position="22"/>
    </location>
</feature>
<dbReference type="EMBL" id="JBHUHR010000025">
    <property type="protein sequence ID" value="MFD2035008.1"/>
    <property type="molecule type" value="Genomic_DNA"/>
</dbReference>
<evidence type="ECO:0000313" key="3">
    <source>
        <dbReference type="Proteomes" id="UP001597361"/>
    </source>
</evidence>
<name>A0ABW4VP03_9BACT</name>
<organism evidence="2 3">
    <name type="scientific">Belliella marina</name>
    <dbReference type="NCBI Taxonomy" id="1644146"/>
    <lineage>
        <taxon>Bacteria</taxon>
        <taxon>Pseudomonadati</taxon>
        <taxon>Bacteroidota</taxon>
        <taxon>Cytophagia</taxon>
        <taxon>Cytophagales</taxon>
        <taxon>Cyclobacteriaceae</taxon>
        <taxon>Belliella</taxon>
    </lineage>
</organism>
<sequence length="330" mass="36758">MRLTYVNICSVLLAVFVLTACAEVPEGFISDNIFYSQNPFYVPQGRVVTSNTIQGDGSTLPLKVIPTEIRNKVTGEVVNDLFFKEYSTSVYTSSISKTDTYESINEKVSEKLMPIFSVVESGGSMLFSNQTFNIPVGEYTMDVEVSNGAGTRVVKDICTIIIHEANPLPDVHGGASAFRTVKDEEGKDVVQEIFFGFGSSTEWDSSGENKVTFKFVDKDGEVINPSKYGFQEQRISDGYKFSDSTPWDGEVPSDVSDTKVSYSYPVTPFPYSWIEPWRNFGFSFSPTGDVAKEFEAKAGFNSFNVRINSYMKFNLPGTYNITIKCDFIDI</sequence>
<reference evidence="3" key="1">
    <citation type="journal article" date="2019" name="Int. J. Syst. Evol. Microbiol.">
        <title>The Global Catalogue of Microorganisms (GCM) 10K type strain sequencing project: providing services to taxonomists for standard genome sequencing and annotation.</title>
        <authorList>
            <consortium name="The Broad Institute Genomics Platform"/>
            <consortium name="The Broad Institute Genome Sequencing Center for Infectious Disease"/>
            <person name="Wu L."/>
            <person name="Ma J."/>
        </authorList>
    </citation>
    <scope>NUCLEOTIDE SEQUENCE [LARGE SCALE GENOMIC DNA]</scope>
    <source>
        <strain evidence="3">CGMCC 1.15180</strain>
    </source>
</reference>
<dbReference type="RefSeq" id="WP_376885660.1">
    <property type="nucleotide sequence ID" value="NZ_JBHUHR010000025.1"/>
</dbReference>
<keyword evidence="3" id="KW-1185">Reference proteome</keyword>
<keyword evidence="1" id="KW-0732">Signal</keyword>
<evidence type="ECO:0000313" key="2">
    <source>
        <dbReference type="EMBL" id="MFD2035008.1"/>
    </source>
</evidence>